<dbReference type="STRING" id="880070.Cycma_2680"/>
<name>G0IYJ6_CYCMS</name>
<gene>
    <name evidence="1" type="ordered locus">Cycma_2680</name>
</gene>
<sequence length="72" mass="8620">MLTQYIYSSYMELLNSINTKAVIIPKYITPHYSATKVSLAFFIEANPTLILKRRKIRKRNKSLKFILFRIFY</sequence>
<evidence type="ECO:0000313" key="1">
    <source>
        <dbReference type="EMBL" id="AEL26419.1"/>
    </source>
</evidence>
<dbReference type="Proteomes" id="UP000001635">
    <property type="component" value="Chromosome"/>
</dbReference>
<dbReference type="HOGENOM" id="CLU_2715647_0_0_10"/>
<keyword evidence="2" id="KW-1185">Reference proteome</keyword>
<dbReference type="KEGG" id="cmr:Cycma_2680"/>
<dbReference type="EMBL" id="CP002955">
    <property type="protein sequence ID" value="AEL26419.1"/>
    <property type="molecule type" value="Genomic_DNA"/>
</dbReference>
<evidence type="ECO:0000313" key="2">
    <source>
        <dbReference type="Proteomes" id="UP000001635"/>
    </source>
</evidence>
<dbReference type="AlphaFoldDB" id="G0IYJ6"/>
<protein>
    <submittedName>
        <fullName evidence="1">Uncharacterized protein</fullName>
    </submittedName>
</protein>
<proteinExistence type="predicted"/>
<organism evidence="1 2">
    <name type="scientific">Cyclobacterium marinum (strain ATCC 25205 / DSM 745 / LMG 13164 / NCIMB 1802)</name>
    <name type="common">Flectobacillus marinus</name>
    <dbReference type="NCBI Taxonomy" id="880070"/>
    <lineage>
        <taxon>Bacteria</taxon>
        <taxon>Pseudomonadati</taxon>
        <taxon>Bacteroidota</taxon>
        <taxon>Cytophagia</taxon>
        <taxon>Cytophagales</taxon>
        <taxon>Cyclobacteriaceae</taxon>
        <taxon>Cyclobacterium</taxon>
    </lineage>
</organism>
<reference evidence="2" key="1">
    <citation type="submission" date="2011-07" db="EMBL/GenBank/DDBJ databases">
        <title>The complete genome of Cyclobacterium marinum DSM 745.</title>
        <authorList>
            <person name="Lucas S."/>
            <person name="Han J."/>
            <person name="Lapidus A."/>
            <person name="Bruce D."/>
            <person name="Goodwin L."/>
            <person name="Pitluck S."/>
            <person name="Peters L."/>
            <person name="Kyrpides N."/>
            <person name="Mavromatis K."/>
            <person name="Ivanova N."/>
            <person name="Ovchinnikova G."/>
            <person name="Chertkov O."/>
            <person name="Detter J.C."/>
            <person name="Tapia R."/>
            <person name="Han C."/>
            <person name="Land M."/>
            <person name="Hauser L."/>
            <person name="Markowitz V."/>
            <person name="Cheng J.-F."/>
            <person name="Hugenholtz P."/>
            <person name="Woyke T."/>
            <person name="Wu D."/>
            <person name="Tindall B."/>
            <person name="Schuetze A."/>
            <person name="Brambilla E."/>
            <person name="Klenk H.-P."/>
            <person name="Eisen J.A."/>
        </authorList>
    </citation>
    <scope>NUCLEOTIDE SEQUENCE [LARGE SCALE GENOMIC DNA]</scope>
    <source>
        <strain evidence="2">ATCC 25205 / DSM 745 / LMG 13164 / NCIMB 1802</strain>
    </source>
</reference>
<accession>G0IYJ6</accession>